<comment type="caution">
    <text evidence="1">The sequence shown here is derived from an EMBL/GenBank/DDBJ whole genome shotgun (WGS) entry which is preliminary data.</text>
</comment>
<dbReference type="PANTHER" id="PTHR40278">
    <property type="entry name" value="DNA UTILIZATION PROTEIN HOFN"/>
    <property type="match status" value="1"/>
</dbReference>
<dbReference type="InterPro" id="IPR043129">
    <property type="entry name" value="ATPase_NBD"/>
</dbReference>
<evidence type="ECO:0000313" key="2">
    <source>
        <dbReference type="Proteomes" id="UP000681594"/>
    </source>
</evidence>
<accession>A0ABS4AC05</accession>
<reference evidence="1 2" key="1">
    <citation type="submission" date="2021-03" db="EMBL/GenBank/DDBJ databases">
        <authorList>
            <person name="So Y."/>
        </authorList>
    </citation>
    <scope>NUCLEOTIDE SEQUENCE [LARGE SCALE GENOMIC DNA]</scope>
    <source>
        <strain evidence="1 2">SSH11</strain>
    </source>
</reference>
<dbReference type="Proteomes" id="UP000681594">
    <property type="component" value="Unassembled WGS sequence"/>
</dbReference>
<protein>
    <submittedName>
        <fullName evidence="1">PilN domain-containing protein</fullName>
    </submittedName>
</protein>
<dbReference type="PANTHER" id="PTHR40278:SF1">
    <property type="entry name" value="DNA UTILIZATION PROTEIN HOFN"/>
    <property type="match status" value="1"/>
</dbReference>
<dbReference type="Gene3D" id="3.30.420.380">
    <property type="match status" value="1"/>
</dbReference>
<name>A0ABS4AC05_9PROT</name>
<proteinExistence type="predicted"/>
<gene>
    <name evidence="1" type="ORF">J8J14_07095</name>
</gene>
<dbReference type="SUPFAM" id="SSF53067">
    <property type="entry name" value="Actin-like ATPase domain"/>
    <property type="match status" value="1"/>
</dbReference>
<dbReference type="RefSeq" id="WP_209378773.1">
    <property type="nucleotide sequence ID" value="NZ_JAGIZB010000005.1"/>
</dbReference>
<evidence type="ECO:0000313" key="1">
    <source>
        <dbReference type="EMBL" id="MBP0444545.1"/>
    </source>
</evidence>
<dbReference type="InterPro" id="IPR052534">
    <property type="entry name" value="Extracell_DNA_Util/SecSys_Comp"/>
</dbReference>
<organism evidence="1 2">
    <name type="scientific">Pararoseomonas baculiformis</name>
    <dbReference type="NCBI Taxonomy" id="2820812"/>
    <lineage>
        <taxon>Bacteria</taxon>
        <taxon>Pseudomonadati</taxon>
        <taxon>Pseudomonadota</taxon>
        <taxon>Alphaproteobacteria</taxon>
        <taxon>Acetobacterales</taxon>
        <taxon>Acetobacteraceae</taxon>
        <taxon>Pararoseomonas</taxon>
    </lineage>
</organism>
<sequence>MSGSLSLSGLGAHGAEFLRWWRRELRDMVPRRLRLARPRLVLDLRDGAPRIARAAGQRLQPVAPFPGGGEAAGKGRALRGLAAQDEVVLVVPPAWILRRVLQLPAAAEPRLKAVLNFEIEQHVPFAPEEMVWDARILRRLPEAQRVEVEVAVMPRFLLAPVAAGLRRVARTARLVARPDPAEEWPSVPLDALAPPQTRWRRRIEAGLGVAALLLALQFGQAELRRQEEMTLALEARAAQARRQAESVLALEAGVAALRTRLAAAAALRGGRPASLVIIEEVAQRLPDDVWLTELRLTGDQLLLSGFAARSDALLEQLDGSGILRDVRFAAPVTRGQRDTTDRFQVALRVVPPPEAQRPAARLVQR</sequence>
<dbReference type="EMBL" id="JAGIZB010000005">
    <property type="protein sequence ID" value="MBP0444545.1"/>
    <property type="molecule type" value="Genomic_DNA"/>
</dbReference>
<dbReference type="InterPro" id="IPR007813">
    <property type="entry name" value="PilN"/>
</dbReference>
<dbReference type="Pfam" id="PF05137">
    <property type="entry name" value="PilN"/>
    <property type="match status" value="1"/>
</dbReference>
<keyword evidence="2" id="KW-1185">Reference proteome</keyword>